<comment type="caution">
    <text evidence="3">The sequence shown here is derived from an EMBL/GenBank/DDBJ whole genome shotgun (WGS) entry which is preliminary data.</text>
</comment>
<accession>A0ABP6YU88</accession>
<protein>
    <submittedName>
        <fullName evidence="3">Alpha/beta hydrolase</fullName>
    </submittedName>
</protein>
<keyword evidence="1 3" id="KW-0378">Hydrolase</keyword>
<name>A0ABP6YU88_9PSEU</name>
<proteinExistence type="predicted"/>
<dbReference type="PANTHER" id="PTHR48081">
    <property type="entry name" value="AB HYDROLASE SUPERFAMILY PROTEIN C4A8.06C"/>
    <property type="match status" value="1"/>
</dbReference>
<dbReference type="GO" id="GO:0016787">
    <property type="term" value="F:hydrolase activity"/>
    <property type="evidence" value="ECO:0007669"/>
    <property type="project" value="UniProtKB-KW"/>
</dbReference>
<gene>
    <name evidence="3" type="ORF">GCM10022222_85620</name>
</gene>
<dbReference type="Proteomes" id="UP001500689">
    <property type="component" value="Unassembled WGS sequence"/>
</dbReference>
<dbReference type="InterPro" id="IPR029058">
    <property type="entry name" value="AB_hydrolase_fold"/>
</dbReference>
<dbReference type="EMBL" id="BAAAZN010000037">
    <property type="protein sequence ID" value="GAA3587896.1"/>
    <property type="molecule type" value="Genomic_DNA"/>
</dbReference>
<dbReference type="Pfam" id="PF07859">
    <property type="entry name" value="Abhydrolase_3"/>
    <property type="match status" value="1"/>
</dbReference>
<dbReference type="PANTHER" id="PTHR48081:SF8">
    <property type="entry name" value="ALPHA_BETA HYDROLASE FOLD-3 DOMAIN-CONTAINING PROTEIN-RELATED"/>
    <property type="match status" value="1"/>
</dbReference>
<evidence type="ECO:0000259" key="2">
    <source>
        <dbReference type="Pfam" id="PF07859"/>
    </source>
</evidence>
<sequence>MSTPAIDPELQAILDTTTDPFLHDPHTIFASTAQFPQLRLIPDVPHDDRVTVHDHHTADGLRLRVYQPTGTGVKPLILFLHSGGFVFGRPETEEARVLRYATEVDAVVVSVDYRHAPEHPYPAAVNDAYAGLLWAVDHATELGADPHRLAIAGASAGGALAAATTLRARDTTGPTIQFQLLIYPGLDDRLTTTSAHEFTDSPVLTRFALERIWKYYVPHNTPDGYAAPARATNLTGLPPALIMVAEIDPVRDDGIAYAARLTAAGTNTELIQIPGALHGFDLMFAHTTIGQRGLATQIRALREALQP</sequence>
<reference evidence="4" key="1">
    <citation type="journal article" date="2019" name="Int. J. Syst. Evol. Microbiol.">
        <title>The Global Catalogue of Microorganisms (GCM) 10K type strain sequencing project: providing services to taxonomists for standard genome sequencing and annotation.</title>
        <authorList>
            <consortium name="The Broad Institute Genomics Platform"/>
            <consortium name="The Broad Institute Genome Sequencing Center for Infectious Disease"/>
            <person name="Wu L."/>
            <person name="Ma J."/>
        </authorList>
    </citation>
    <scope>NUCLEOTIDE SEQUENCE [LARGE SCALE GENOMIC DNA]</scope>
    <source>
        <strain evidence="4">JCM 16898</strain>
    </source>
</reference>
<dbReference type="RefSeq" id="WP_344869402.1">
    <property type="nucleotide sequence ID" value="NZ_BAAAZN010000037.1"/>
</dbReference>
<evidence type="ECO:0000313" key="4">
    <source>
        <dbReference type="Proteomes" id="UP001500689"/>
    </source>
</evidence>
<evidence type="ECO:0000313" key="3">
    <source>
        <dbReference type="EMBL" id="GAA3587896.1"/>
    </source>
</evidence>
<evidence type="ECO:0000256" key="1">
    <source>
        <dbReference type="ARBA" id="ARBA00022801"/>
    </source>
</evidence>
<feature type="domain" description="Alpha/beta hydrolase fold-3" evidence="2">
    <location>
        <begin position="77"/>
        <end position="280"/>
    </location>
</feature>
<keyword evidence="4" id="KW-1185">Reference proteome</keyword>
<dbReference type="InterPro" id="IPR013094">
    <property type="entry name" value="AB_hydrolase_3"/>
</dbReference>
<organism evidence="3 4">
    <name type="scientific">Amycolatopsis ultiminotia</name>
    <dbReference type="NCBI Taxonomy" id="543629"/>
    <lineage>
        <taxon>Bacteria</taxon>
        <taxon>Bacillati</taxon>
        <taxon>Actinomycetota</taxon>
        <taxon>Actinomycetes</taxon>
        <taxon>Pseudonocardiales</taxon>
        <taxon>Pseudonocardiaceae</taxon>
        <taxon>Amycolatopsis</taxon>
    </lineage>
</organism>
<dbReference type="InterPro" id="IPR050300">
    <property type="entry name" value="GDXG_lipolytic_enzyme"/>
</dbReference>
<dbReference type="SUPFAM" id="SSF53474">
    <property type="entry name" value="alpha/beta-Hydrolases"/>
    <property type="match status" value="1"/>
</dbReference>
<dbReference type="Gene3D" id="3.40.50.1820">
    <property type="entry name" value="alpha/beta hydrolase"/>
    <property type="match status" value="1"/>
</dbReference>